<dbReference type="AlphaFoldDB" id="A0A9X2GZ64"/>
<evidence type="ECO:0000313" key="1">
    <source>
        <dbReference type="EMBL" id="MCP2363088.1"/>
    </source>
</evidence>
<keyword evidence="2" id="KW-1185">Reference proteome</keyword>
<name>A0A9X2GZ64_9ACTN</name>
<organism evidence="1 2">
    <name type="scientific">Nonomuraea thailandensis</name>
    <dbReference type="NCBI Taxonomy" id="1188745"/>
    <lineage>
        <taxon>Bacteria</taxon>
        <taxon>Bacillati</taxon>
        <taxon>Actinomycetota</taxon>
        <taxon>Actinomycetes</taxon>
        <taxon>Streptosporangiales</taxon>
        <taxon>Streptosporangiaceae</taxon>
        <taxon>Nonomuraea</taxon>
    </lineage>
</organism>
<dbReference type="Proteomes" id="UP001139648">
    <property type="component" value="Unassembled WGS sequence"/>
</dbReference>
<protein>
    <submittedName>
        <fullName evidence="1">Uncharacterized protein</fullName>
    </submittedName>
</protein>
<reference evidence="1" key="1">
    <citation type="submission" date="2022-06" db="EMBL/GenBank/DDBJ databases">
        <title>Sequencing the genomes of 1000 actinobacteria strains.</title>
        <authorList>
            <person name="Klenk H.-P."/>
        </authorList>
    </citation>
    <scope>NUCLEOTIDE SEQUENCE</scope>
    <source>
        <strain evidence="1">DSM 46694</strain>
    </source>
</reference>
<dbReference type="EMBL" id="JAMZEB010000002">
    <property type="protein sequence ID" value="MCP2363088.1"/>
    <property type="molecule type" value="Genomic_DNA"/>
</dbReference>
<sequence length="89" mass="9720">MPIDSLMIHYRRDGVLRHTGRIARPADTQTLLELADDLAARTPAGTGQRVRIVYGDNDELQVLLNRTALGELLQAADEAHARVMTAATA</sequence>
<gene>
    <name evidence="1" type="ORF">HD597_010108</name>
</gene>
<proteinExistence type="predicted"/>
<dbReference type="RefSeq" id="WP_253754422.1">
    <property type="nucleotide sequence ID" value="NZ_BAABKA010000023.1"/>
</dbReference>
<accession>A0A9X2GZ64</accession>
<comment type="caution">
    <text evidence="1">The sequence shown here is derived from an EMBL/GenBank/DDBJ whole genome shotgun (WGS) entry which is preliminary data.</text>
</comment>
<evidence type="ECO:0000313" key="2">
    <source>
        <dbReference type="Proteomes" id="UP001139648"/>
    </source>
</evidence>